<gene>
    <name evidence="12" type="primary">LOC110983847</name>
</gene>
<dbReference type="OrthoDB" id="6581954at2759"/>
<keyword evidence="4 10" id="KW-1133">Transmembrane helix</keyword>
<dbReference type="PRINTS" id="PR00176">
    <property type="entry name" value="NANEUSMPORT"/>
</dbReference>
<feature type="binding site" evidence="6">
    <location>
        <position position="49"/>
    </location>
    <ligand>
        <name>Na(+)</name>
        <dbReference type="ChEBI" id="CHEBI:29101"/>
        <label>2</label>
    </ligand>
</feature>
<evidence type="ECO:0000256" key="10">
    <source>
        <dbReference type="SAM" id="Phobius"/>
    </source>
</evidence>
<keyword evidence="11" id="KW-1185">Reference proteome</keyword>
<feature type="transmembrane region" description="Helical" evidence="10">
    <location>
        <begin position="486"/>
        <end position="509"/>
    </location>
</feature>
<feature type="disulfide bond" evidence="7">
    <location>
        <begin position="154"/>
        <end position="163"/>
    </location>
</feature>
<feature type="binding site" evidence="6">
    <location>
        <position position="429"/>
    </location>
    <ligand>
        <name>Na(+)</name>
        <dbReference type="ChEBI" id="CHEBI:29101"/>
        <label>1</label>
    </ligand>
</feature>
<feature type="binding site" evidence="6">
    <location>
        <position position="329"/>
    </location>
    <ligand>
        <name>Na(+)</name>
        <dbReference type="ChEBI" id="CHEBI:29101"/>
        <label>1</label>
    </ligand>
</feature>
<evidence type="ECO:0000313" key="12">
    <source>
        <dbReference type="RefSeq" id="XP_022099144.1"/>
    </source>
</evidence>
<feature type="transmembrane region" description="Helical" evidence="10">
    <location>
        <begin position="244"/>
        <end position="264"/>
    </location>
</feature>
<dbReference type="KEGG" id="aplc:110983847"/>
<dbReference type="GO" id="GO:0005886">
    <property type="term" value="C:plasma membrane"/>
    <property type="evidence" value="ECO:0007669"/>
    <property type="project" value="TreeGrafter"/>
</dbReference>
<comment type="subcellular location">
    <subcellularLocation>
        <location evidence="1">Membrane</location>
        <topology evidence="1">Multi-pass membrane protein</topology>
    </subcellularLocation>
</comment>
<dbReference type="PANTHER" id="PTHR11616:SF240">
    <property type="entry name" value="BLOATED TUBULES, ISOFORM B-RELATED"/>
    <property type="match status" value="1"/>
</dbReference>
<dbReference type="InterPro" id="IPR000175">
    <property type="entry name" value="Na/ntran_symport"/>
</dbReference>
<dbReference type="PROSITE" id="PS00610">
    <property type="entry name" value="NA_NEUROTRAN_SYMP_1"/>
    <property type="match status" value="1"/>
</dbReference>
<dbReference type="Pfam" id="PF00209">
    <property type="entry name" value="SNF"/>
    <property type="match status" value="1"/>
</dbReference>
<feature type="binding site" evidence="6">
    <location>
        <position position="430"/>
    </location>
    <ligand>
        <name>Na(+)</name>
        <dbReference type="ChEBI" id="CHEBI:29101"/>
        <label>1</label>
    </ligand>
</feature>
<sequence length="675" mass="76078">MGKRDQVIEYPTRSSQVELVKSEDSESGDENEERGNWGSKLEFLLSCTGYAVGLGNVWRFPYLCYRNGGGAFLIPYVIMLAFAGLPLFFLEVSFGQYCSLGPISCWRAVPMFRGVGYGMLIVSAYVGIYYNVIIMYTLYYMFASFTSVLPWVGCGREWNTRFCSDIVRDCLNNRGIVTFNNTCVKLSSLTTDELESYNITRNYGGYNLSLYTDPFLKSRKPASEEYWKLQVLKEADSIGEPGEIQWQLALCLLLAWIIIFLCLFKGVKSSGKVVYFTATFPYVVLVILLVRGVTLEGYFDGVLFFITPRWETLSNPQVWLDAAVQIFYSLSAAWGGLITLASYNKFHNNCYFDSVLVATLNCATSIFAGFVIFSIMGFMANELNREVGDVVDEGFGLAFIAYPEAVARLPVSPLWAILFFVMLLTLGLDSQFTIMETVVTAIVDELPQLRKKKTFVMLAACGLGYLLGFTCITRAGPYWVELMDSYGASFSLLIYGLCECIAISWLYGIKRFKNDIRTMIGDSWVDFPTFVWWPLNWCAITPALLSFVLMFNWMNWSEPSYNGPYPAWAHAIGWMMILSSLIWIPIIINYEFIRTPGSLSERWQAMSNPREVWGPALGKFRLEASQVHKEHGTTFGGRLANQTADLNGRKNDLGAKMPAVIFTPGMANEGFDPPL</sequence>
<keyword evidence="5 10" id="KW-0472">Membrane</keyword>
<dbReference type="PROSITE" id="PS00754">
    <property type="entry name" value="NA_NEUROTRAN_SYMP_2"/>
    <property type="match status" value="1"/>
</dbReference>
<dbReference type="RefSeq" id="XP_022099144.1">
    <property type="nucleotide sequence ID" value="XM_022243452.1"/>
</dbReference>
<feature type="transmembrane region" description="Helical" evidence="10">
    <location>
        <begin position="571"/>
        <end position="593"/>
    </location>
</feature>
<keyword evidence="6" id="KW-0479">Metal-binding</keyword>
<evidence type="ECO:0000256" key="7">
    <source>
        <dbReference type="PIRSR" id="PIRSR600175-2"/>
    </source>
</evidence>
<feature type="transmembrane region" description="Helical" evidence="10">
    <location>
        <begin position="115"/>
        <end position="142"/>
    </location>
</feature>
<dbReference type="GeneID" id="110983847"/>
<dbReference type="PROSITE" id="PS50267">
    <property type="entry name" value="NA_NEUROTRAN_SYMP_3"/>
    <property type="match status" value="1"/>
</dbReference>
<keyword evidence="7" id="KW-1015">Disulfide bond</keyword>
<feature type="transmembrane region" description="Helical" evidence="10">
    <location>
        <begin position="455"/>
        <end position="480"/>
    </location>
</feature>
<dbReference type="Proteomes" id="UP000694845">
    <property type="component" value="Unplaced"/>
</dbReference>
<keyword evidence="6" id="KW-0915">Sodium</keyword>
<feature type="transmembrane region" description="Helical" evidence="10">
    <location>
        <begin position="43"/>
        <end position="61"/>
    </location>
</feature>
<evidence type="ECO:0000256" key="9">
    <source>
        <dbReference type="SAM" id="MobiDB-lite"/>
    </source>
</evidence>
<evidence type="ECO:0000313" key="11">
    <source>
        <dbReference type="Proteomes" id="UP000694845"/>
    </source>
</evidence>
<evidence type="ECO:0000256" key="5">
    <source>
        <dbReference type="ARBA" id="ARBA00023136"/>
    </source>
</evidence>
<evidence type="ECO:0000256" key="2">
    <source>
        <dbReference type="ARBA" id="ARBA00022448"/>
    </source>
</evidence>
<evidence type="ECO:0000256" key="1">
    <source>
        <dbReference type="ARBA" id="ARBA00004141"/>
    </source>
</evidence>
<feature type="binding site" evidence="6">
    <location>
        <position position="361"/>
    </location>
    <ligand>
        <name>Na(+)</name>
        <dbReference type="ChEBI" id="CHEBI:29101"/>
        <label>1</label>
    </ligand>
</feature>
<feature type="transmembrane region" description="Helical" evidence="10">
    <location>
        <begin position="73"/>
        <end position="94"/>
    </location>
</feature>
<feature type="binding site" evidence="6">
    <location>
        <position position="51"/>
    </location>
    <ligand>
        <name>Na(+)</name>
        <dbReference type="ChEBI" id="CHEBI:29101"/>
        <label>1</label>
    </ligand>
</feature>
<feature type="transmembrane region" description="Helical" evidence="10">
    <location>
        <begin position="322"/>
        <end position="343"/>
    </location>
</feature>
<dbReference type="GO" id="GO:0046872">
    <property type="term" value="F:metal ion binding"/>
    <property type="evidence" value="ECO:0007669"/>
    <property type="project" value="UniProtKB-KW"/>
</dbReference>
<organism evidence="11 12">
    <name type="scientific">Acanthaster planci</name>
    <name type="common">Crown-of-thorns starfish</name>
    <dbReference type="NCBI Taxonomy" id="133434"/>
    <lineage>
        <taxon>Eukaryota</taxon>
        <taxon>Metazoa</taxon>
        <taxon>Echinodermata</taxon>
        <taxon>Eleutherozoa</taxon>
        <taxon>Asterozoa</taxon>
        <taxon>Asteroidea</taxon>
        <taxon>Valvatacea</taxon>
        <taxon>Valvatida</taxon>
        <taxon>Acanthasteridae</taxon>
        <taxon>Acanthaster</taxon>
    </lineage>
</organism>
<proteinExistence type="inferred from homology"/>
<feature type="transmembrane region" description="Helical" evidence="10">
    <location>
        <begin position="530"/>
        <end position="551"/>
    </location>
</feature>
<dbReference type="InterPro" id="IPR037272">
    <property type="entry name" value="SNS_sf"/>
</dbReference>
<dbReference type="GO" id="GO:0015375">
    <property type="term" value="F:glycine:sodium symporter activity"/>
    <property type="evidence" value="ECO:0007669"/>
    <property type="project" value="TreeGrafter"/>
</dbReference>
<keyword evidence="2 8" id="KW-0813">Transport</keyword>
<evidence type="ECO:0000256" key="3">
    <source>
        <dbReference type="ARBA" id="ARBA00022692"/>
    </source>
</evidence>
<evidence type="ECO:0000256" key="6">
    <source>
        <dbReference type="PIRSR" id="PIRSR600175-1"/>
    </source>
</evidence>
<feature type="transmembrane region" description="Helical" evidence="10">
    <location>
        <begin position="414"/>
        <end position="443"/>
    </location>
</feature>
<reference evidence="12" key="1">
    <citation type="submission" date="2025-08" db="UniProtKB">
        <authorList>
            <consortium name="RefSeq"/>
        </authorList>
    </citation>
    <scope>IDENTIFICATION</scope>
</reference>
<keyword evidence="3 8" id="KW-0812">Transmembrane</keyword>
<feature type="transmembrane region" description="Helical" evidence="10">
    <location>
        <begin position="273"/>
        <end position="293"/>
    </location>
</feature>
<feature type="binding site" evidence="6">
    <location>
        <position position="56"/>
    </location>
    <ligand>
        <name>Na(+)</name>
        <dbReference type="ChEBI" id="CHEBI:29101"/>
        <label>1</label>
    </ligand>
</feature>
<feature type="transmembrane region" description="Helical" evidence="10">
    <location>
        <begin position="355"/>
        <end position="380"/>
    </location>
</feature>
<dbReference type="SUPFAM" id="SSF161070">
    <property type="entry name" value="SNF-like"/>
    <property type="match status" value="1"/>
</dbReference>
<feature type="binding site" evidence="6">
    <location>
        <position position="52"/>
    </location>
    <ligand>
        <name>Na(+)</name>
        <dbReference type="ChEBI" id="CHEBI:29101"/>
        <label>1</label>
    </ligand>
</feature>
<evidence type="ECO:0000256" key="8">
    <source>
        <dbReference type="RuleBase" id="RU003732"/>
    </source>
</evidence>
<accession>A0A8B7Z0L3</accession>
<keyword evidence="8" id="KW-0769">Symport</keyword>
<evidence type="ECO:0000256" key="4">
    <source>
        <dbReference type="ARBA" id="ARBA00022989"/>
    </source>
</evidence>
<comment type="similarity">
    <text evidence="8">Belongs to the sodium:neurotransmitter symporter (SNF) (TC 2.A.22) family.</text>
</comment>
<feature type="region of interest" description="Disordered" evidence="9">
    <location>
        <begin position="15"/>
        <end position="35"/>
    </location>
</feature>
<name>A0A8B7Z0L3_ACAPL</name>
<dbReference type="OMA" id="GMANEGF"/>
<dbReference type="PANTHER" id="PTHR11616">
    <property type="entry name" value="SODIUM/CHLORIDE DEPENDENT TRANSPORTER"/>
    <property type="match status" value="1"/>
</dbReference>
<feature type="binding site" evidence="6">
    <location>
        <position position="426"/>
    </location>
    <ligand>
        <name>Na(+)</name>
        <dbReference type="ChEBI" id="CHEBI:29101"/>
        <label>1</label>
    </ligand>
</feature>
<protein>
    <recommendedName>
        <fullName evidence="8">Transporter</fullName>
    </recommendedName>
</protein>
<dbReference type="AlphaFoldDB" id="A0A8B7Z0L3"/>